<reference evidence="2" key="1">
    <citation type="submission" date="2014-05" db="EMBL/GenBank/DDBJ databases">
        <authorList>
            <person name="Pacey E."/>
            <person name="Bowman C.A."/>
            <person name="Russell D.A."/>
            <person name="Pope W.H."/>
            <person name="Jacobs-Sera D."/>
            <person name="Hendrix R.W."/>
            <person name="Hatfull G.F."/>
        </authorList>
    </citation>
    <scope>NUCLEOTIDE SEQUENCE [LARGE SCALE GENOMIC DNA]</scope>
</reference>
<organism evidence="2 3">
    <name type="scientific">Mycobacterium phage YungJamal</name>
    <dbReference type="NCBI Taxonomy" id="1505226"/>
    <lineage>
        <taxon>Viruses</taxon>
        <taxon>Duplodnaviria</taxon>
        <taxon>Heunggongvirae</taxon>
        <taxon>Uroviricota</taxon>
        <taxon>Caudoviricetes</taxon>
        <taxon>Corndogvirus</taxon>
        <taxon>Mycobacterium phage Corndog</taxon>
    </lineage>
</organism>
<feature type="region of interest" description="Disordered" evidence="1">
    <location>
        <begin position="127"/>
        <end position="156"/>
    </location>
</feature>
<protein>
    <submittedName>
        <fullName evidence="2">Uncharacterized protein</fullName>
    </submittedName>
</protein>
<gene>
    <name evidence="2" type="primary">31</name>
    <name evidence="2" type="ORF">PBI_YUNGJAMAL_31</name>
</gene>
<name>A0A076GE38_BPMCO</name>
<dbReference type="Proteomes" id="UP000028668">
    <property type="component" value="Segment"/>
</dbReference>
<sequence>MNEDDTPMRRTQGLLRELLGSVNTLLPPQLSPPNPLLPSSSGAEVEEQVVNFQGEVVRSDPLALGSDPIPMTGVGLARGQMVGYGGVSLDAWAAANPSYPGSYTMEGMMRVRDEMMRARATRRAAYVDSPPYDIAGGRRPEPEPEQPKGRFQNLDW</sequence>
<evidence type="ECO:0000256" key="1">
    <source>
        <dbReference type="SAM" id="MobiDB-lite"/>
    </source>
</evidence>
<dbReference type="EMBL" id="KJ829260">
    <property type="protein sequence ID" value="AII28270.1"/>
    <property type="molecule type" value="Genomic_DNA"/>
</dbReference>
<accession>A0A076GE38</accession>
<feature type="compositionally biased region" description="Basic and acidic residues" evidence="1">
    <location>
        <begin position="136"/>
        <end position="148"/>
    </location>
</feature>
<evidence type="ECO:0000313" key="3">
    <source>
        <dbReference type="Proteomes" id="UP000028668"/>
    </source>
</evidence>
<proteinExistence type="predicted"/>
<evidence type="ECO:0000313" key="2">
    <source>
        <dbReference type="EMBL" id="AII28270.1"/>
    </source>
</evidence>